<gene>
    <name evidence="1" type="ORF">TNCV_2629131</name>
</gene>
<dbReference type="EMBL" id="BMAU01021296">
    <property type="protein sequence ID" value="GFY10234.1"/>
    <property type="molecule type" value="Genomic_DNA"/>
</dbReference>
<comment type="caution">
    <text evidence="1">The sequence shown here is derived from an EMBL/GenBank/DDBJ whole genome shotgun (WGS) entry which is preliminary data.</text>
</comment>
<reference evidence="1" key="1">
    <citation type="submission" date="2020-08" db="EMBL/GenBank/DDBJ databases">
        <title>Multicomponent nature underlies the extraordinary mechanical properties of spider dragline silk.</title>
        <authorList>
            <person name="Kono N."/>
            <person name="Nakamura H."/>
            <person name="Mori M."/>
            <person name="Yoshida Y."/>
            <person name="Ohtoshi R."/>
            <person name="Malay A.D."/>
            <person name="Moran D.A.P."/>
            <person name="Tomita M."/>
            <person name="Numata K."/>
            <person name="Arakawa K."/>
        </authorList>
    </citation>
    <scope>NUCLEOTIDE SEQUENCE</scope>
</reference>
<dbReference type="Proteomes" id="UP000887159">
    <property type="component" value="Unassembled WGS sequence"/>
</dbReference>
<dbReference type="AlphaFoldDB" id="A0A8X6VF14"/>
<keyword evidence="2" id="KW-1185">Reference proteome</keyword>
<proteinExistence type="predicted"/>
<organism evidence="1 2">
    <name type="scientific">Trichonephila clavipes</name>
    <name type="common">Golden silk orbweaver</name>
    <name type="synonym">Nephila clavipes</name>
    <dbReference type="NCBI Taxonomy" id="2585209"/>
    <lineage>
        <taxon>Eukaryota</taxon>
        <taxon>Metazoa</taxon>
        <taxon>Ecdysozoa</taxon>
        <taxon>Arthropoda</taxon>
        <taxon>Chelicerata</taxon>
        <taxon>Arachnida</taxon>
        <taxon>Araneae</taxon>
        <taxon>Araneomorphae</taxon>
        <taxon>Entelegynae</taxon>
        <taxon>Araneoidea</taxon>
        <taxon>Nephilidae</taxon>
        <taxon>Trichonephila</taxon>
    </lineage>
</organism>
<evidence type="ECO:0000313" key="2">
    <source>
        <dbReference type="Proteomes" id="UP000887159"/>
    </source>
</evidence>
<accession>A0A8X6VF14</accession>
<protein>
    <submittedName>
        <fullName evidence="1">Uncharacterized protein</fullName>
    </submittedName>
</protein>
<sequence length="80" mass="8957">MRYPPRVRPWAPVSPYFNAALSNTRASGNFQAGTQLIQIPHHDNGRNLIPDKFNVHLSLLGESFPVPGLKSLTQHIERPS</sequence>
<evidence type="ECO:0000313" key="1">
    <source>
        <dbReference type="EMBL" id="GFY10234.1"/>
    </source>
</evidence>
<name>A0A8X6VF14_TRICX</name>